<evidence type="ECO:0000256" key="8">
    <source>
        <dbReference type="ARBA" id="ARBA00023242"/>
    </source>
</evidence>
<reference evidence="14 15" key="1">
    <citation type="submission" date="2020-06" db="EMBL/GenBank/DDBJ databases">
        <title>The yeast mating-type switching endonuclease HO is a domesticated member of an unorthodox homing genetic element family.</title>
        <authorList>
            <person name="Coughlan A.Y."/>
            <person name="Lombardi L."/>
            <person name="Braun-Galleani S."/>
            <person name="Martos A.R."/>
            <person name="Galeote V."/>
            <person name="Bigey F."/>
            <person name="Dequin S."/>
            <person name="Byrne K.P."/>
            <person name="Wolfe K.H."/>
        </authorList>
    </citation>
    <scope>NUCLEOTIDE SEQUENCE [LARGE SCALE GENOMIC DNA]</scope>
    <source>
        <strain evidence="14 15">CBS2947</strain>
    </source>
</reference>
<dbReference type="OrthoDB" id="10067343at2759"/>
<evidence type="ECO:0000256" key="3">
    <source>
        <dbReference type="ARBA" id="ARBA00011524"/>
    </source>
</evidence>
<keyword evidence="10" id="KW-0802">TPR repeat</keyword>
<feature type="domain" description="Pre-mRNA-splicing factor SYF1 central HAT repeats" evidence="11">
    <location>
        <begin position="281"/>
        <end position="417"/>
    </location>
</feature>
<dbReference type="PROSITE" id="PS50005">
    <property type="entry name" value="TPR"/>
    <property type="match status" value="1"/>
</dbReference>
<dbReference type="Pfam" id="PF23220">
    <property type="entry name" value="HAT_Syf1_M"/>
    <property type="match status" value="1"/>
</dbReference>
<evidence type="ECO:0000313" key="14">
    <source>
        <dbReference type="EMBL" id="QLQ78287.1"/>
    </source>
</evidence>
<comment type="similarity">
    <text evidence="2">Belongs to the crooked-neck family.</text>
</comment>
<evidence type="ECO:0000259" key="12">
    <source>
        <dbReference type="Pfam" id="PF23231"/>
    </source>
</evidence>
<comment type="subunit">
    <text evidence="3">Associated with the spliceosome.</text>
</comment>
<name>A0A7H9HNF9_9SACH</name>
<keyword evidence="5" id="KW-0747">Spliceosome</keyword>
<dbReference type="AlphaFoldDB" id="A0A7H9HNF9"/>
<dbReference type="InterPro" id="IPR055430">
    <property type="entry name" value="HAT_Syf1_CNRKL1_C"/>
</dbReference>
<evidence type="ECO:0000256" key="4">
    <source>
        <dbReference type="ARBA" id="ARBA00022664"/>
    </source>
</evidence>
<evidence type="ECO:0000256" key="2">
    <source>
        <dbReference type="ARBA" id="ARBA00008644"/>
    </source>
</evidence>
<dbReference type="Pfam" id="PF23233">
    <property type="entry name" value="HAT_Syf1_CNRKL1_N"/>
    <property type="match status" value="1"/>
</dbReference>
<evidence type="ECO:0000256" key="7">
    <source>
        <dbReference type="ARBA" id="ARBA00023187"/>
    </source>
</evidence>
<dbReference type="Gene3D" id="1.25.40.10">
    <property type="entry name" value="Tetratricopeptide repeat domain"/>
    <property type="match status" value="3"/>
</dbReference>
<evidence type="ECO:0000313" key="15">
    <source>
        <dbReference type="Proteomes" id="UP000510647"/>
    </source>
</evidence>
<protein>
    <recommendedName>
        <fullName evidence="9">Pre-mRNA-splicing factor SYF1</fullName>
    </recommendedName>
</protein>
<dbReference type="InterPro" id="IPR003107">
    <property type="entry name" value="HAT"/>
</dbReference>
<comment type="subcellular location">
    <subcellularLocation>
        <location evidence="1">Nucleus</location>
    </subcellularLocation>
</comment>
<keyword evidence="8" id="KW-0539">Nucleus</keyword>
<dbReference type="Proteomes" id="UP000510647">
    <property type="component" value="Chromosome 1"/>
</dbReference>
<evidence type="ECO:0000256" key="1">
    <source>
        <dbReference type="ARBA" id="ARBA00004123"/>
    </source>
</evidence>
<evidence type="ECO:0000256" key="5">
    <source>
        <dbReference type="ARBA" id="ARBA00022728"/>
    </source>
</evidence>
<dbReference type="SUPFAM" id="SSF48452">
    <property type="entry name" value="TPR-like"/>
    <property type="match status" value="2"/>
</dbReference>
<gene>
    <name evidence="14" type="ORF">HG537_0A05340</name>
</gene>
<feature type="domain" description="Pre-mRNA-splicing factor Syf1-like N-terminal HAT-repeats" evidence="13">
    <location>
        <begin position="12"/>
        <end position="153"/>
    </location>
</feature>
<dbReference type="InterPro" id="IPR011990">
    <property type="entry name" value="TPR-like_helical_dom_sf"/>
</dbReference>
<dbReference type="GO" id="GO:0071007">
    <property type="term" value="C:U2-type catalytic step 2 spliceosome"/>
    <property type="evidence" value="ECO:0007669"/>
    <property type="project" value="TreeGrafter"/>
</dbReference>
<accession>A0A7H9HNF9</accession>
<dbReference type="InterPro" id="IPR056350">
    <property type="entry name" value="HAT_Syf1_central"/>
</dbReference>
<dbReference type="EMBL" id="CP059267">
    <property type="protein sequence ID" value="QLQ78287.1"/>
    <property type="molecule type" value="Genomic_DNA"/>
</dbReference>
<keyword evidence="4" id="KW-0507">mRNA processing</keyword>
<feature type="domain" description="Pre-mRNA-splicing factor Syf1/CRNKL1-like C-terminal HAT-repeats" evidence="12">
    <location>
        <begin position="426"/>
        <end position="786"/>
    </location>
</feature>
<sequence>MEWIDQYIVREDDIAYEYELQRTPENVVTWNRYLEDWKSQPRSERPLKHVIWLYERACAEFSGNIEVWKEYIRWLMGKCGEEVDYKFVSELFLRCLLNFSKDCDELCLMFLEFSTEQADLETIRVAFDMALKRVPRESHGLFWDKMLRFIDERLAPLTEEDDSEYENEGEEFSVLIYKSLFGSSDTAEHENEIDLWSSVMVRRYLEVCPRDKLPDALGRLARTRDYENLFAWFNRVFNSKDGFTPDRTLPKETNLQYLKALDGLKKGPEYEAFAGEMATVFPEMQTKITTMLVKFYVKNGEFEKVIQLLEDSLAKVTNAQDFHVLYETYLNYEKSYIQTVLQEWQTKAESTYEEKWKDQIEYHMGRLQNLVETYELRLNDLKIRQNPNLVANWFERAGLVQTNVDKSSVYSQAILTIDPFKVNVPGSFGKLWCDYANLYWKTGDYESAREIYDRALRVPYPFIEDLENIWNSWVENEMQDVGLEAALKLLETALRVPENPELLLAEFNEGDKKVPAQGVIFSSLKLWQLYLDFTESLSTRAPEAVEKMVSLYEQAIALKVATPNIFVDYVHFLQNKGEKLASFQVYERAIGLFPPETQFQLWNLYLAESTAEENLLTKEHIREIFEQALENLVPSGIDCKAIFILYSDFEERCGLSNRCVEILLEGCRKTANLEDKVTLWQICLLKVKELLGHQESRRFYEECIQSLPNSKVIKFAIEFAETEATLGEIERARGIMKYAAQLLPPGRNALLWESWDEFEVRYGDRESYKDMLKLKRRLEKEMRIETEIESQIEGNIAFVAASKPNALNPEEIELDI</sequence>
<evidence type="ECO:0000256" key="9">
    <source>
        <dbReference type="ARBA" id="ARBA00039472"/>
    </source>
</evidence>
<keyword evidence="6" id="KW-0677">Repeat</keyword>
<dbReference type="PANTHER" id="PTHR11246:SF5">
    <property type="entry name" value="PRE-MRNA-SPLICING FACTOR SYF1"/>
    <property type="match status" value="1"/>
</dbReference>
<dbReference type="GO" id="GO:0000974">
    <property type="term" value="C:Prp19 complex"/>
    <property type="evidence" value="ECO:0007669"/>
    <property type="project" value="TreeGrafter"/>
</dbReference>
<dbReference type="InterPro" id="IPR019734">
    <property type="entry name" value="TPR_rpt"/>
</dbReference>
<evidence type="ECO:0000259" key="11">
    <source>
        <dbReference type="Pfam" id="PF23220"/>
    </source>
</evidence>
<dbReference type="InterPro" id="IPR055433">
    <property type="entry name" value="HAT_Syf1-like_N"/>
</dbReference>
<evidence type="ECO:0000256" key="10">
    <source>
        <dbReference type="PROSITE-ProRule" id="PRU00339"/>
    </source>
</evidence>
<dbReference type="Pfam" id="PF23231">
    <property type="entry name" value="HAT_Syf1_CNRKL1_C"/>
    <property type="match status" value="1"/>
</dbReference>
<dbReference type="SMART" id="SM00386">
    <property type="entry name" value="HAT"/>
    <property type="match status" value="9"/>
</dbReference>
<dbReference type="InterPro" id="IPR045075">
    <property type="entry name" value="Syf1-like"/>
</dbReference>
<evidence type="ECO:0000259" key="13">
    <source>
        <dbReference type="Pfam" id="PF23233"/>
    </source>
</evidence>
<dbReference type="GO" id="GO:0071014">
    <property type="term" value="C:post-mRNA release spliceosomal complex"/>
    <property type="evidence" value="ECO:0007669"/>
    <property type="project" value="TreeGrafter"/>
</dbReference>
<dbReference type="PANTHER" id="PTHR11246">
    <property type="entry name" value="PRE-MRNA SPLICING FACTOR"/>
    <property type="match status" value="1"/>
</dbReference>
<feature type="repeat" description="TPR" evidence="10">
    <location>
        <begin position="429"/>
        <end position="462"/>
    </location>
</feature>
<dbReference type="GO" id="GO:0000349">
    <property type="term" value="P:generation of catalytic spliceosome for first transesterification step"/>
    <property type="evidence" value="ECO:0007669"/>
    <property type="project" value="TreeGrafter"/>
</dbReference>
<evidence type="ECO:0000256" key="6">
    <source>
        <dbReference type="ARBA" id="ARBA00022737"/>
    </source>
</evidence>
<proteinExistence type="inferred from homology"/>
<keyword evidence="7" id="KW-0508">mRNA splicing</keyword>
<keyword evidence="15" id="KW-1185">Reference proteome</keyword>
<organism evidence="14 15">
    <name type="scientific">Torulaspora globosa</name>
    <dbReference type="NCBI Taxonomy" id="48254"/>
    <lineage>
        <taxon>Eukaryota</taxon>
        <taxon>Fungi</taxon>
        <taxon>Dikarya</taxon>
        <taxon>Ascomycota</taxon>
        <taxon>Saccharomycotina</taxon>
        <taxon>Saccharomycetes</taxon>
        <taxon>Saccharomycetales</taxon>
        <taxon>Saccharomycetaceae</taxon>
        <taxon>Torulaspora</taxon>
    </lineage>
</organism>